<dbReference type="Gene3D" id="3.90.550.10">
    <property type="entry name" value="Spore Coat Polysaccharide Biosynthesis Protein SpsA, Chain A"/>
    <property type="match status" value="1"/>
</dbReference>
<dbReference type="PANTHER" id="PTHR43685">
    <property type="entry name" value="GLYCOSYLTRANSFERASE"/>
    <property type="match status" value="1"/>
</dbReference>
<dbReference type="InterPro" id="IPR001173">
    <property type="entry name" value="Glyco_trans_2-like"/>
</dbReference>
<dbReference type="InterPro" id="IPR050834">
    <property type="entry name" value="Glycosyltransf_2"/>
</dbReference>
<evidence type="ECO:0000256" key="3">
    <source>
        <dbReference type="ARBA" id="ARBA00022679"/>
    </source>
</evidence>
<keyword evidence="6" id="KW-1185">Reference proteome</keyword>
<dbReference type="InterPro" id="IPR029044">
    <property type="entry name" value="Nucleotide-diphossugar_trans"/>
</dbReference>
<dbReference type="GO" id="GO:0016757">
    <property type="term" value="F:glycosyltransferase activity"/>
    <property type="evidence" value="ECO:0007669"/>
    <property type="project" value="UniProtKB-KW"/>
</dbReference>
<dbReference type="PANTHER" id="PTHR43685:SF5">
    <property type="entry name" value="GLYCOSYLTRANSFERASE EPSE-RELATED"/>
    <property type="match status" value="1"/>
</dbReference>
<evidence type="ECO:0000256" key="1">
    <source>
        <dbReference type="ARBA" id="ARBA00006739"/>
    </source>
</evidence>
<dbReference type="AlphaFoldDB" id="A0AA41X7R5"/>
<dbReference type="Pfam" id="PF00535">
    <property type="entry name" value="Glycos_transf_2"/>
    <property type="match status" value="1"/>
</dbReference>
<protein>
    <submittedName>
        <fullName evidence="5">Glycosyltransferase</fullName>
        <ecNumber evidence="5">2.4.-.-</ecNumber>
    </submittedName>
</protein>
<comment type="caution">
    <text evidence="5">The sequence shown here is derived from an EMBL/GenBank/DDBJ whole genome shotgun (WGS) entry which is preliminary data.</text>
</comment>
<dbReference type="Proteomes" id="UP001156102">
    <property type="component" value="Unassembled WGS sequence"/>
</dbReference>
<gene>
    <name evidence="5" type="ORF">NK662_04705</name>
</gene>
<accession>A0AA41X7R5</accession>
<feature type="domain" description="Glycosyltransferase 2-like" evidence="4">
    <location>
        <begin position="5"/>
        <end position="163"/>
    </location>
</feature>
<comment type="similarity">
    <text evidence="1">Belongs to the glycosyltransferase 2 family.</text>
</comment>
<dbReference type="RefSeq" id="WP_254757752.1">
    <property type="nucleotide sequence ID" value="NZ_JANCLT010000002.1"/>
</dbReference>
<dbReference type="SUPFAM" id="SSF53448">
    <property type="entry name" value="Nucleotide-diphospho-sugar transferases"/>
    <property type="match status" value="1"/>
</dbReference>
<dbReference type="EMBL" id="JANCLT010000002">
    <property type="protein sequence ID" value="MCP8967838.1"/>
    <property type="molecule type" value="Genomic_DNA"/>
</dbReference>
<name>A0AA41X7R5_9BACI</name>
<keyword evidence="3 5" id="KW-0808">Transferase</keyword>
<organism evidence="5 6">
    <name type="scientific">Ectobacillus ponti</name>
    <dbReference type="NCBI Taxonomy" id="2961894"/>
    <lineage>
        <taxon>Bacteria</taxon>
        <taxon>Bacillati</taxon>
        <taxon>Bacillota</taxon>
        <taxon>Bacilli</taxon>
        <taxon>Bacillales</taxon>
        <taxon>Bacillaceae</taxon>
        <taxon>Ectobacillus</taxon>
    </lineage>
</organism>
<dbReference type="EC" id="2.4.-.-" evidence="5"/>
<sequence>MPKVSVAMSVYNGERYLAEAIESILNQTYSEFEFIICDDASNDRSVIIVEEYMKTDSRITLIRNEKNMGLAASLNRCIEVARGDYIARMDADDISFPNRFQEQISFLDNNPNIAFVCGGVHLIDENGVWGSRLSKTPLTKENVYKYQPIAHPTTMIRKDVLKEVDYYTVAPYTVRGQDFDLWCKIYARGYIGMNIGEFVLYYREDKDAYKRRRFKYRVDSYRIRKLWRLKLEFPLFYDIYAYKHIIAGLIPKSFMGKYHKKKFRSS</sequence>
<reference evidence="5" key="1">
    <citation type="submission" date="2022-07" db="EMBL/GenBank/DDBJ databases">
        <authorList>
            <person name="Li W.-J."/>
            <person name="Deng Q.-Q."/>
        </authorList>
    </citation>
    <scope>NUCLEOTIDE SEQUENCE</scope>
    <source>
        <strain evidence="5">SYSU M60031</strain>
    </source>
</reference>
<evidence type="ECO:0000313" key="6">
    <source>
        <dbReference type="Proteomes" id="UP001156102"/>
    </source>
</evidence>
<evidence type="ECO:0000256" key="2">
    <source>
        <dbReference type="ARBA" id="ARBA00022676"/>
    </source>
</evidence>
<proteinExistence type="inferred from homology"/>
<evidence type="ECO:0000259" key="4">
    <source>
        <dbReference type="Pfam" id="PF00535"/>
    </source>
</evidence>
<evidence type="ECO:0000313" key="5">
    <source>
        <dbReference type="EMBL" id="MCP8967838.1"/>
    </source>
</evidence>
<keyword evidence="2 5" id="KW-0328">Glycosyltransferase</keyword>